<dbReference type="InterPro" id="IPR032675">
    <property type="entry name" value="LRR_dom_sf"/>
</dbReference>
<reference evidence="1 2" key="1">
    <citation type="submission" date="2024-01" db="EMBL/GenBank/DDBJ databases">
        <title>A draft genome for the cacao thread blight pathogen Marasmiellus scandens.</title>
        <authorList>
            <person name="Baruah I.K."/>
            <person name="Leung J."/>
            <person name="Bukari Y."/>
            <person name="Amoako-Attah I."/>
            <person name="Meinhardt L.W."/>
            <person name="Bailey B.A."/>
            <person name="Cohen S.P."/>
        </authorList>
    </citation>
    <scope>NUCLEOTIDE SEQUENCE [LARGE SCALE GENOMIC DNA]</scope>
    <source>
        <strain evidence="1 2">GH-19</strain>
    </source>
</reference>
<evidence type="ECO:0008006" key="3">
    <source>
        <dbReference type="Google" id="ProtNLM"/>
    </source>
</evidence>
<name>A0ABR1J2X3_9AGAR</name>
<accession>A0ABR1J2X3</accession>
<sequence length="575" mass="65461">MAQSKVAFPEEILDDIFSYITKPVGVTSMSTVHQLPVGRDLLSCALSCRALSAPALRALWHTLVSLVPLFQLLSNFQRHGVDYTLSGDFDEASLSRFDFYASMVRKYIYHNITIASGLYYGRLGDSVYKPLIQVRPRPLPNLTHFEVIPQNGFYPLPSLEWLSLFVSPSLRTASFWFTSIAYVPQIVEYLQLVKLEAPEFHSLTITCDTLFNYEDANGKGSDMDTSLSALLPQLHTLRRLLISFPLDEPESRLTFLPRIQTLGHMEHLEELWIRGFLVDILNFEDDEVYDSIVLPSSEELIPGSFKSLKRLYIAHMYTVEIGTLNILRDAPAVESVQLRGDLKTEEDCKAVFRTLANQWSSTLTVFIFRNDPYNSTIGSHVKFSSFAAALYSCHQLQEVEFYDFYFELYLTDEDISNICDAWPCLTELLIEANAGNPEDCPGLVSCKTLSQRCPKLRHLTLPFNFSPHPCYMDPHCNHRLESVHFWVEQSTSSGSRPSPTLLALELNGIFPYLKDVFITVVQTDPMTQKLADRSPWKDVYDMVWLLQMIGKLQPPFPTSMMGYKDDEGSEEVLVV</sequence>
<evidence type="ECO:0000313" key="1">
    <source>
        <dbReference type="EMBL" id="KAK7445728.1"/>
    </source>
</evidence>
<gene>
    <name evidence="1" type="ORF">VKT23_014723</name>
</gene>
<dbReference type="EMBL" id="JBANRG010000046">
    <property type="protein sequence ID" value="KAK7445728.1"/>
    <property type="molecule type" value="Genomic_DNA"/>
</dbReference>
<evidence type="ECO:0000313" key="2">
    <source>
        <dbReference type="Proteomes" id="UP001498398"/>
    </source>
</evidence>
<comment type="caution">
    <text evidence="1">The sequence shown here is derived from an EMBL/GenBank/DDBJ whole genome shotgun (WGS) entry which is preliminary data.</text>
</comment>
<protein>
    <recommendedName>
        <fullName evidence="3">F-box domain-containing protein</fullName>
    </recommendedName>
</protein>
<dbReference type="SUPFAM" id="SSF52047">
    <property type="entry name" value="RNI-like"/>
    <property type="match status" value="1"/>
</dbReference>
<organism evidence="1 2">
    <name type="scientific">Marasmiellus scandens</name>
    <dbReference type="NCBI Taxonomy" id="2682957"/>
    <lineage>
        <taxon>Eukaryota</taxon>
        <taxon>Fungi</taxon>
        <taxon>Dikarya</taxon>
        <taxon>Basidiomycota</taxon>
        <taxon>Agaricomycotina</taxon>
        <taxon>Agaricomycetes</taxon>
        <taxon>Agaricomycetidae</taxon>
        <taxon>Agaricales</taxon>
        <taxon>Marasmiineae</taxon>
        <taxon>Omphalotaceae</taxon>
        <taxon>Marasmiellus</taxon>
    </lineage>
</organism>
<proteinExistence type="predicted"/>
<dbReference type="Gene3D" id="3.80.10.10">
    <property type="entry name" value="Ribonuclease Inhibitor"/>
    <property type="match status" value="1"/>
</dbReference>
<dbReference type="Proteomes" id="UP001498398">
    <property type="component" value="Unassembled WGS sequence"/>
</dbReference>
<keyword evidence="2" id="KW-1185">Reference proteome</keyword>